<dbReference type="EMBL" id="JASGBQ010000004">
    <property type="protein sequence ID" value="MDI9241785.1"/>
    <property type="molecule type" value="Genomic_DNA"/>
</dbReference>
<dbReference type="AlphaFoldDB" id="A0AAP4B9X9"/>
<dbReference type="InterPro" id="IPR011990">
    <property type="entry name" value="TPR-like_helical_dom_sf"/>
</dbReference>
<evidence type="ECO:0000313" key="8">
    <source>
        <dbReference type="Proteomes" id="UP001300383"/>
    </source>
</evidence>
<dbReference type="EC" id="2.7.11.1" evidence="7"/>
<dbReference type="PANTHER" id="PTHR43289:SF34">
    <property type="entry name" value="SERINE_THREONINE-PROTEIN KINASE YBDM-RELATED"/>
    <property type="match status" value="1"/>
</dbReference>
<dbReference type="Proteomes" id="UP001300383">
    <property type="component" value="Unassembled WGS sequence"/>
</dbReference>
<dbReference type="InterPro" id="IPR011009">
    <property type="entry name" value="Kinase-like_dom_sf"/>
</dbReference>
<feature type="domain" description="Protein kinase" evidence="6">
    <location>
        <begin position="12"/>
        <end position="266"/>
    </location>
</feature>
<dbReference type="SUPFAM" id="SSF56112">
    <property type="entry name" value="Protein kinase-like (PK-like)"/>
    <property type="match status" value="1"/>
</dbReference>
<keyword evidence="8" id="KW-1185">Reference proteome</keyword>
<dbReference type="Gene3D" id="1.25.40.10">
    <property type="entry name" value="Tetratricopeptide repeat domain"/>
    <property type="match status" value="1"/>
</dbReference>
<keyword evidence="3 7" id="KW-0418">Kinase</keyword>
<dbReference type="RefSeq" id="WP_283230293.1">
    <property type="nucleotide sequence ID" value="NZ_JASGBQ010000004.1"/>
</dbReference>
<evidence type="ECO:0000256" key="1">
    <source>
        <dbReference type="ARBA" id="ARBA00022679"/>
    </source>
</evidence>
<dbReference type="SUPFAM" id="SSF48452">
    <property type="entry name" value="TPR-like"/>
    <property type="match status" value="1"/>
</dbReference>
<evidence type="ECO:0000256" key="5">
    <source>
        <dbReference type="PROSITE-ProRule" id="PRU10141"/>
    </source>
</evidence>
<proteinExistence type="predicted"/>
<dbReference type="PROSITE" id="PS00107">
    <property type="entry name" value="PROTEIN_KINASE_ATP"/>
    <property type="match status" value="1"/>
</dbReference>
<evidence type="ECO:0000256" key="4">
    <source>
        <dbReference type="ARBA" id="ARBA00022840"/>
    </source>
</evidence>
<keyword evidence="2 5" id="KW-0547">Nucleotide-binding</keyword>
<name>A0AAP4B9X9_9FIRM</name>
<protein>
    <submittedName>
        <fullName evidence="7">Serine/threonine-protein kinase</fullName>
        <ecNumber evidence="7">2.7.11.1</ecNumber>
    </submittedName>
</protein>
<accession>A0AAP4B9X9</accession>
<dbReference type="PROSITE" id="PS00108">
    <property type="entry name" value="PROTEIN_KINASE_ST"/>
    <property type="match status" value="1"/>
</dbReference>
<keyword evidence="4 5" id="KW-0067">ATP-binding</keyword>
<dbReference type="InterPro" id="IPR017441">
    <property type="entry name" value="Protein_kinase_ATP_BS"/>
</dbReference>
<dbReference type="SMART" id="SM00220">
    <property type="entry name" value="S_TKc"/>
    <property type="match status" value="1"/>
</dbReference>
<dbReference type="PANTHER" id="PTHR43289">
    <property type="entry name" value="MITOGEN-ACTIVATED PROTEIN KINASE KINASE KINASE 20-RELATED"/>
    <property type="match status" value="1"/>
</dbReference>
<dbReference type="Pfam" id="PF00069">
    <property type="entry name" value="Pkinase"/>
    <property type="match status" value="1"/>
</dbReference>
<dbReference type="CDD" id="cd14014">
    <property type="entry name" value="STKc_PknB_like"/>
    <property type="match status" value="1"/>
</dbReference>
<gene>
    <name evidence="7" type="ORF">QJ036_04725</name>
</gene>
<comment type="caution">
    <text evidence="7">The sequence shown here is derived from an EMBL/GenBank/DDBJ whole genome shotgun (WGS) entry which is preliminary data.</text>
</comment>
<keyword evidence="1 7" id="KW-0808">Transferase</keyword>
<organism evidence="7 8">
    <name type="scientific">Fusibacillus kribbianus</name>
    <dbReference type="NCBI Taxonomy" id="3044208"/>
    <lineage>
        <taxon>Bacteria</taxon>
        <taxon>Bacillati</taxon>
        <taxon>Bacillota</taxon>
        <taxon>Clostridia</taxon>
        <taxon>Lachnospirales</taxon>
        <taxon>Lachnospiraceae</taxon>
        <taxon>Fusibacillus</taxon>
    </lineage>
</organism>
<evidence type="ECO:0000256" key="2">
    <source>
        <dbReference type="ARBA" id="ARBA00022741"/>
    </source>
</evidence>
<dbReference type="GO" id="GO:0004674">
    <property type="term" value="F:protein serine/threonine kinase activity"/>
    <property type="evidence" value="ECO:0007669"/>
    <property type="project" value="UniProtKB-EC"/>
</dbReference>
<feature type="binding site" evidence="5">
    <location>
        <position position="42"/>
    </location>
    <ligand>
        <name>ATP</name>
        <dbReference type="ChEBI" id="CHEBI:30616"/>
    </ligand>
</feature>
<dbReference type="InterPro" id="IPR000719">
    <property type="entry name" value="Prot_kinase_dom"/>
</dbReference>
<dbReference type="Gene3D" id="1.10.510.10">
    <property type="entry name" value="Transferase(Phosphotransferase) domain 1"/>
    <property type="match status" value="1"/>
</dbReference>
<dbReference type="GO" id="GO:0005524">
    <property type="term" value="F:ATP binding"/>
    <property type="evidence" value="ECO:0007669"/>
    <property type="project" value="UniProtKB-UniRule"/>
</dbReference>
<evidence type="ECO:0000313" key="7">
    <source>
        <dbReference type="EMBL" id="MDI9241785.1"/>
    </source>
</evidence>
<sequence length="482" mass="54039">MLETGVILDHTYEILEMIGRGGGGIVYKARHLRLNKLVAVKKVADNALGKLNVRGEADILKNLRHTYLPQVYDFLEVDGQIFTVMDYIPGHSLDYYLKRGTAFTVHQVVTWSRQLCEALSYLHRQRPPIIHRDIKPANVMITPEGNVCLIDFNISFGGAVENEVLAVSNGYSPPEQVLSFSQGYAAPAQEDAVVDEQSDIYSLGATIYHMATGVKPDKDWRKTPPVSAYRDRVPEALLRIIGKAMAPKPSDRYRNAEEMLADLKRMEGREGKLRYIRTMRCVSISVGLILTAVFLSVTVLGWKKMKEEQLEQMSKAAVQESSAALADTDADEETAFDEAEVKRVESLLDDARDYVSQGKFAEAEACCQELLQEKAAGQLSVYLEVADVYRAMNQYSAARQILYLALEKGFSDYRIAGTMAIAVCEEQEQLPVENRSYEEVQTWYNQAAAQFKASGEKDSQLMAVLEDIMTQLYDGGWLSRQP</sequence>
<dbReference type="PROSITE" id="PS50011">
    <property type="entry name" value="PROTEIN_KINASE_DOM"/>
    <property type="match status" value="1"/>
</dbReference>
<dbReference type="InterPro" id="IPR008271">
    <property type="entry name" value="Ser/Thr_kinase_AS"/>
</dbReference>
<evidence type="ECO:0000259" key="6">
    <source>
        <dbReference type="PROSITE" id="PS50011"/>
    </source>
</evidence>
<evidence type="ECO:0000256" key="3">
    <source>
        <dbReference type="ARBA" id="ARBA00022777"/>
    </source>
</evidence>
<reference evidence="7 8" key="1">
    <citation type="submission" date="2023-05" db="EMBL/GenBank/DDBJ databases">
        <title>[ruminococcus] sp. nov., isolated from a pig farm feces dump.</title>
        <authorList>
            <person name="Chang Y.-H."/>
        </authorList>
    </citation>
    <scope>NUCLEOTIDE SEQUENCE [LARGE SCALE GENOMIC DNA]</scope>
    <source>
        <strain evidence="7 8">YH-rum2234</strain>
    </source>
</reference>